<keyword evidence="10 13" id="KW-0067">ATP-binding</keyword>
<evidence type="ECO:0000256" key="4">
    <source>
        <dbReference type="ARBA" id="ARBA00017858"/>
    </source>
</evidence>
<dbReference type="PRINTS" id="PR00958">
    <property type="entry name" value="HOMSERKINASE"/>
</dbReference>
<comment type="pathway">
    <text evidence="1 13">Amino-acid biosynthesis; L-threonine biosynthesis; L-threonine from L-aspartate: step 4/5.</text>
</comment>
<dbReference type="PANTHER" id="PTHR20861:SF1">
    <property type="entry name" value="HOMOSERINE KINASE"/>
    <property type="match status" value="1"/>
</dbReference>
<dbReference type="PANTHER" id="PTHR20861">
    <property type="entry name" value="HOMOSERINE/4-DIPHOSPHOCYTIDYL-2-C-METHYL-D-ERYTHRITOL KINASE"/>
    <property type="match status" value="1"/>
</dbReference>
<keyword evidence="9 13" id="KW-0418">Kinase</keyword>
<feature type="domain" description="GHMP kinase N-terminal" evidence="14">
    <location>
        <begin position="80"/>
        <end position="167"/>
    </location>
</feature>
<dbReference type="InterPro" id="IPR006204">
    <property type="entry name" value="GHMP_kinase_N_dom"/>
</dbReference>
<organism evidence="15 16">
    <name type="scientific">Kineococcus xinjiangensis</name>
    <dbReference type="NCBI Taxonomy" id="512762"/>
    <lineage>
        <taxon>Bacteria</taxon>
        <taxon>Bacillati</taxon>
        <taxon>Actinomycetota</taxon>
        <taxon>Actinomycetes</taxon>
        <taxon>Kineosporiales</taxon>
        <taxon>Kineosporiaceae</taxon>
        <taxon>Kineococcus</taxon>
    </lineage>
</organism>
<evidence type="ECO:0000313" key="15">
    <source>
        <dbReference type="EMBL" id="PPK98674.1"/>
    </source>
</evidence>
<keyword evidence="8 13" id="KW-0547">Nucleotide-binding</keyword>
<dbReference type="InterPro" id="IPR036554">
    <property type="entry name" value="GHMP_kinase_C_sf"/>
</dbReference>
<dbReference type="GO" id="GO:0009088">
    <property type="term" value="P:threonine biosynthetic process"/>
    <property type="evidence" value="ECO:0007669"/>
    <property type="project" value="UniProtKB-UniRule"/>
</dbReference>
<evidence type="ECO:0000256" key="9">
    <source>
        <dbReference type="ARBA" id="ARBA00022777"/>
    </source>
</evidence>
<evidence type="ECO:0000256" key="1">
    <source>
        <dbReference type="ARBA" id="ARBA00005015"/>
    </source>
</evidence>
<proteinExistence type="inferred from homology"/>
<gene>
    <name evidence="13" type="primary">thrB</name>
    <name evidence="15" type="ORF">CLV92_101373</name>
</gene>
<evidence type="ECO:0000256" key="2">
    <source>
        <dbReference type="ARBA" id="ARBA00007370"/>
    </source>
</evidence>
<dbReference type="PROSITE" id="PS00627">
    <property type="entry name" value="GHMP_KINASES_ATP"/>
    <property type="match status" value="1"/>
</dbReference>
<evidence type="ECO:0000256" key="5">
    <source>
        <dbReference type="ARBA" id="ARBA00022605"/>
    </source>
</evidence>
<comment type="catalytic activity">
    <reaction evidence="11 13">
        <text>L-homoserine + ATP = O-phospho-L-homoserine + ADP + H(+)</text>
        <dbReference type="Rhea" id="RHEA:13985"/>
        <dbReference type="ChEBI" id="CHEBI:15378"/>
        <dbReference type="ChEBI" id="CHEBI:30616"/>
        <dbReference type="ChEBI" id="CHEBI:57476"/>
        <dbReference type="ChEBI" id="CHEBI:57590"/>
        <dbReference type="ChEBI" id="CHEBI:456216"/>
        <dbReference type="EC" id="2.7.1.39"/>
    </reaction>
</comment>
<dbReference type="GO" id="GO:0005737">
    <property type="term" value="C:cytoplasm"/>
    <property type="evidence" value="ECO:0007669"/>
    <property type="project" value="UniProtKB-SubCell"/>
</dbReference>
<dbReference type="NCBIfam" id="TIGR00191">
    <property type="entry name" value="thrB"/>
    <property type="match status" value="1"/>
</dbReference>
<evidence type="ECO:0000256" key="11">
    <source>
        <dbReference type="ARBA" id="ARBA00049375"/>
    </source>
</evidence>
<dbReference type="EMBL" id="PTJD01000001">
    <property type="protein sequence ID" value="PPK98674.1"/>
    <property type="molecule type" value="Genomic_DNA"/>
</dbReference>
<dbReference type="HAMAP" id="MF_00384">
    <property type="entry name" value="Homoser_kinase"/>
    <property type="match status" value="1"/>
</dbReference>
<evidence type="ECO:0000313" key="16">
    <source>
        <dbReference type="Proteomes" id="UP000239485"/>
    </source>
</evidence>
<evidence type="ECO:0000256" key="13">
    <source>
        <dbReference type="HAMAP-Rule" id="MF_00384"/>
    </source>
</evidence>
<comment type="function">
    <text evidence="12 13">Catalyzes the ATP-dependent phosphorylation of L-homoserine to L-homoserine phosphate.</text>
</comment>
<dbReference type="SUPFAM" id="SSF55060">
    <property type="entry name" value="GHMP Kinase, C-terminal domain"/>
    <property type="match status" value="1"/>
</dbReference>
<dbReference type="InterPro" id="IPR000870">
    <property type="entry name" value="Homoserine_kinase"/>
</dbReference>
<dbReference type="PIRSF" id="PIRSF000676">
    <property type="entry name" value="Homoser_kin"/>
    <property type="match status" value="1"/>
</dbReference>
<name>A0A2S6IWD8_9ACTN</name>
<evidence type="ECO:0000256" key="8">
    <source>
        <dbReference type="ARBA" id="ARBA00022741"/>
    </source>
</evidence>
<keyword evidence="5 13" id="KW-0028">Amino-acid biosynthesis</keyword>
<dbReference type="Proteomes" id="UP000239485">
    <property type="component" value="Unassembled WGS sequence"/>
</dbReference>
<evidence type="ECO:0000256" key="7">
    <source>
        <dbReference type="ARBA" id="ARBA00022697"/>
    </source>
</evidence>
<dbReference type="Gene3D" id="3.30.70.890">
    <property type="entry name" value="GHMP kinase, C-terminal domain"/>
    <property type="match status" value="1"/>
</dbReference>
<keyword evidence="7 13" id="KW-0791">Threonine biosynthesis</keyword>
<accession>A0A2S6IWD8</accession>
<comment type="caution">
    <text evidence="15">The sequence shown here is derived from an EMBL/GenBank/DDBJ whole genome shotgun (WGS) entry which is preliminary data.</text>
</comment>
<evidence type="ECO:0000256" key="10">
    <source>
        <dbReference type="ARBA" id="ARBA00022840"/>
    </source>
</evidence>
<comment type="similarity">
    <text evidence="2 13">Belongs to the GHMP kinase family. Homoserine kinase subfamily.</text>
</comment>
<dbReference type="Gene3D" id="3.30.230.10">
    <property type="match status" value="1"/>
</dbReference>
<reference evidence="15 16" key="1">
    <citation type="submission" date="2018-02" db="EMBL/GenBank/DDBJ databases">
        <title>Genomic Encyclopedia of Archaeal and Bacterial Type Strains, Phase II (KMG-II): from individual species to whole genera.</title>
        <authorList>
            <person name="Goeker M."/>
        </authorList>
    </citation>
    <scope>NUCLEOTIDE SEQUENCE [LARGE SCALE GENOMIC DNA]</scope>
    <source>
        <strain evidence="15 16">DSM 22857</strain>
    </source>
</reference>
<dbReference type="RefSeq" id="WP_211290764.1">
    <property type="nucleotide sequence ID" value="NZ_PTJD01000001.1"/>
</dbReference>
<keyword evidence="16" id="KW-1185">Reference proteome</keyword>
<protein>
    <recommendedName>
        <fullName evidence="4 13">Homoserine kinase</fullName>
        <shortName evidence="13">HK</shortName>
        <shortName evidence="13">HSK</shortName>
        <ecNumber evidence="3 13">2.7.1.39</ecNumber>
    </recommendedName>
</protein>
<dbReference type="InterPro" id="IPR014721">
    <property type="entry name" value="Ribsml_uS5_D2-typ_fold_subgr"/>
</dbReference>
<dbReference type="AlphaFoldDB" id="A0A2S6IWD8"/>
<evidence type="ECO:0000256" key="3">
    <source>
        <dbReference type="ARBA" id="ARBA00012078"/>
    </source>
</evidence>
<dbReference type="GO" id="GO:0004413">
    <property type="term" value="F:homoserine kinase activity"/>
    <property type="evidence" value="ECO:0007669"/>
    <property type="project" value="UniProtKB-UniRule"/>
</dbReference>
<keyword evidence="13" id="KW-0963">Cytoplasm</keyword>
<dbReference type="EC" id="2.7.1.39" evidence="3 13"/>
<evidence type="ECO:0000256" key="12">
    <source>
        <dbReference type="ARBA" id="ARBA00049954"/>
    </source>
</evidence>
<dbReference type="InterPro" id="IPR020568">
    <property type="entry name" value="Ribosomal_Su5_D2-typ_SF"/>
</dbReference>
<dbReference type="GO" id="GO:0005524">
    <property type="term" value="F:ATP binding"/>
    <property type="evidence" value="ECO:0007669"/>
    <property type="project" value="UniProtKB-UniRule"/>
</dbReference>
<dbReference type="InterPro" id="IPR006203">
    <property type="entry name" value="GHMP_knse_ATP-bd_CS"/>
</dbReference>
<keyword evidence="6 13" id="KW-0808">Transferase</keyword>
<dbReference type="SUPFAM" id="SSF54211">
    <property type="entry name" value="Ribosomal protein S5 domain 2-like"/>
    <property type="match status" value="1"/>
</dbReference>
<evidence type="ECO:0000256" key="6">
    <source>
        <dbReference type="ARBA" id="ARBA00022679"/>
    </source>
</evidence>
<evidence type="ECO:0000259" key="14">
    <source>
        <dbReference type="Pfam" id="PF00288"/>
    </source>
</evidence>
<dbReference type="UniPathway" id="UPA00050">
    <property type="reaction ID" value="UER00064"/>
</dbReference>
<feature type="binding site" evidence="13">
    <location>
        <begin position="106"/>
        <end position="116"/>
    </location>
    <ligand>
        <name>ATP</name>
        <dbReference type="ChEBI" id="CHEBI:30616"/>
    </ligand>
</feature>
<sequence length="316" mass="31718">MTAAPGARAGGAVAALPVGLAVDVTVPATSANLGPGFDAFGLALALHDTLRVEVVPAGLEVLVEGEGAGTVPLDERHLVARTVLAELAAAGMPAPGLKLLCRNDIPHGRGLGSSAAAVVSAVAAAQALLAAAGFPQDAGGTARDRVLAEAARLEGHPDNAAPAVLGGFTLAWCTAGAVRAVRLDVHPDVRPVLLVPQEELATSRARALLPETIPHTDAAFTAGRAGLLVHALTAAPHLLAEATEERLHQAQRAPAMPATAALMAALRERGLPVVVSGAGPSLLVLARGAERAVVAEAAAGWRCLQLDVDTAGVQWG</sequence>
<dbReference type="Pfam" id="PF00288">
    <property type="entry name" value="GHMP_kinases_N"/>
    <property type="match status" value="1"/>
</dbReference>
<comment type="subcellular location">
    <subcellularLocation>
        <location evidence="13">Cytoplasm</location>
    </subcellularLocation>
</comment>